<feature type="transmembrane region" description="Helical" evidence="1">
    <location>
        <begin position="445"/>
        <end position="463"/>
    </location>
</feature>
<evidence type="ECO:0000256" key="1">
    <source>
        <dbReference type="SAM" id="Phobius"/>
    </source>
</evidence>
<dbReference type="InterPro" id="IPR027268">
    <property type="entry name" value="Peptidase_M4/M1_CTD_sf"/>
</dbReference>
<dbReference type="AlphaFoldDB" id="A0A979G803"/>
<feature type="transmembrane region" description="Helical" evidence="1">
    <location>
        <begin position="317"/>
        <end position="336"/>
    </location>
</feature>
<dbReference type="Pfam" id="PF01433">
    <property type="entry name" value="Peptidase_M1"/>
    <property type="match status" value="1"/>
</dbReference>
<keyword evidence="3" id="KW-0645">Protease</keyword>
<dbReference type="GO" id="GO:0005615">
    <property type="term" value="C:extracellular space"/>
    <property type="evidence" value="ECO:0007669"/>
    <property type="project" value="TreeGrafter"/>
</dbReference>
<gene>
    <name evidence="3" type="ordered locus">Cpin_5233</name>
</gene>
<dbReference type="Proteomes" id="UP000002215">
    <property type="component" value="Chromosome"/>
</dbReference>
<dbReference type="PANTHER" id="PTHR11533">
    <property type="entry name" value="PROTEASE M1 ZINC METALLOPROTEASE"/>
    <property type="match status" value="1"/>
</dbReference>
<dbReference type="GO" id="GO:0043171">
    <property type="term" value="P:peptide catabolic process"/>
    <property type="evidence" value="ECO:0007669"/>
    <property type="project" value="TreeGrafter"/>
</dbReference>
<feature type="domain" description="Peptidase M1 membrane alanine aminopeptidase" evidence="2">
    <location>
        <begin position="845"/>
        <end position="1046"/>
    </location>
</feature>
<dbReference type="GO" id="GO:0005737">
    <property type="term" value="C:cytoplasm"/>
    <property type="evidence" value="ECO:0007669"/>
    <property type="project" value="TreeGrafter"/>
</dbReference>
<feature type="transmembrane region" description="Helical" evidence="1">
    <location>
        <begin position="21"/>
        <end position="38"/>
    </location>
</feature>
<feature type="transmembrane region" description="Helical" evidence="1">
    <location>
        <begin position="557"/>
        <end position="574"/>
    </location>
</feature>
<keyword evidence="1" id="KW-0812">Transmembrane</keyword>
<feature type="transmembrane region" description="Helical" evidence="1">
    <location>
        <begin position="50"/>
        <end position="75"/>
    </location>
</feature>
<protein>
    <submittedName>
        <fullName evidence="3">Peptidase M1 membrane alanine aminopeptidase</fullName>
    </submittedName>
</protein>
<evidence type="ECO:0000259" key="2">
    <source>
        <dbReference type="Pfam" id="PF01433"/>
    </source>
</evidence>
<sequence length="1162" mass="131993">MLSALLRFELYYHFRQITFKVTALLFLLLGMLCVHGHFGGNAIHANAPYVVTYLTGFLSLFTIFVSSLFCANVILRDQTYKMEQLLFTTAIQKPAYFIVRFTGLLLTVFLTISLCTLGIGLGACFADSDRLGPFHPIFFLQPLLIFGLPNVLFVSTVIFCTAVLSRSAKAIYTAGVLLYVLYSIAAILGNSPLFASSSLKTGTPDILPLLTDPFGLAIFLGDTRQWSDLQRNEQLYPLRGLLLQNRLIWGSFSLLLLFVTYSAYAFRLRFAKVRKVADKQPTGITAIPYSARNTMVGGAAYYWQCFLAQWKLETAQVFKHIPFLVMLALWIFVYAIELKDTLINGAYGVQFYPFTSIIIETLRSVKPAMLLIIFYTAEIVSRERSVNIQGLLYSTPVRNSIMWAAKCASLVILIATLIAANIGIGIGLQLSKGYYHFELSRYSTLFYYSGLPLLLFAVLALFIQTLAGNKYLGMVLNMFVAVLIIFGRRIGLEHYLFRYATTPDMDYSDMNGFGNYAPAFNWYMLYWLSFALLLAMLSINRWQRSAHIRIGFRLRRIWLLPISLFLVCGSYIYYKTNIESSYRNATATLDWRLNYERQYRAIANLPQPVITSVRTTVDIYPGSNSYHVKGTYTLHNETESDIATVWLGVDPQVNTCRFFLPDATQKSFDPVFKQSRYELKRPLLPGQAIQLQFDMTVIRSGFTPLDKENTVVSNGSYIELEKYVPFLGYNDRFEVSDSITRRKHGMPSYVALLSTDSNYHRINYEATISVPAGQQVVTIGQLQNNWQEKGRSYFHYKTVTPVNFMFALSAGEYAVKREQYKGINYAVYYHPAHTANINAMLQAMKDAIDYGTTHFSAYPHQTLTLAEIPQYKGAATAYPGVIFSAENLNFKSNFSDSNTINYAYGTTVHEVAHQWWANLLTPADQPGRAFLTETLAQYTEAMVLEQHGGRPLMRKYLRNDNHLYFAMRGPNEVEQPLAAAIDQSAVCYQKGTLAMYALKETLGEECVNHALQQLLRQHAWPGQKAIAQDLLTILRTNASPQEIKTINDWLTKTYIYAQEINVLSCQQQSNGQYKLTVAVKVIKQDLQTDKEIVPDDDIDIAVFDKKQQDWHRNTNPVYLKKHHFSKTNSVLTILTDQAPKTVVIDPYCYLPDPVQENNTKEL</sequence>
<organism evidence="3 4">
    <name type="scientific">Chitinophaga pinensis (strain ATCC 43595 / DSM 2588 / LMG 13176 / NBRC 15968 / NCIMB 11800 / UQM 2034)</name>
    <dbReference type="NCBI Taxonomy" id="485918"/>
    <lineage>
        <taxon>Bacteria</taxon>
        <taxon>Pseudomonadati</taxon>
        <taxon>Bacteroidota</taxon>
        <taxon>Chitinophagia</taxon>
        <taxon>Chitinophagales</taxon>
        <taxon>Chitinophagaceae</taxon>
        <taxon>Chitinophaga</taxon>
    </lineage>
</organism>
<keyword evidence="3" id="KW-0378">Hydrolase</keyword>
<dbReference type="InterPro" id="IPR050344">
    <property type="entry name" value="Peptidase_M1_aminopeptidases"/>
</dbReference>
<dbReference type="OrthoDB" id="100605at2"/>
<feature type="transmembrane region" description="Helical" evidence="1">
    <location>
        <begin position="356"/>
        <end position="380"/>
    </location>
</feature>
<feature type="transmembrane region" description="Helical" evidence="1">
    <location>
        <begin position="96"/>
        <end position="123"/>
    </location>
</feature>
<reference evidence="4" key="1">
    <citation type="submission" date="2009-08" db="EMBL/GenBank/DDBJ databases">
        <title>The complete genome of Chitinophaga pinensis DSM 2588.</title>
        <authorList>
            <consortium name="US DOE Joint Genome Institute (JGI-PGF)"/>
            <person name="Lucas S."/>
            <person name="Copeland A."/>
            <person name="Lapidus A."/>
            <person name="Glavina del Rio T."/>
            <person name="Dalin E."/>
            <person name="Tice H."/>
            <person name="Bruce D."/>
            <person name="Goodwin L."/>
            <person name="Pitluck S."/>
            <person name="Kyrpides N."/>
            <person name="Mavromatis K."/>
            <person name="Ivanova N."/>
            <person name="Mikhailova N."/>
            <person name="Sims D."/>
            <person name="Meinche L."/>
            <person name="Brettin T."/>
            <person name="Detter J.C."/>
            <person name="Han C."/>
            <person name="Larimer F."/>
            <person name="Land M."/>
            <person name="Hauser L."/>
            <person name="Markowitz V."/>
            <person name="Cheng J.-F."/>
            <person name="Hugenholtz P."/>
            <person name="Woyke T."/>
            <person name="Wu D."/>
            <person name="Spring S."/>
            <person name="Klenk H.-P."/>
            <person name="Eisen J.A."/>
        </authorList>
    </citation>
    <scope>NUCLEOTIDE SEQUENCE [LARGE SCALE GENOMIC DNA]</scope>
    <source>
        <strain evidence="4">ATCC 43595 / DSM 2588 / LMG 13176 / NBRC 15968 / NCIMB 11800 / UQM 2034</strain>
    </source>
</reference>
<dbReference type="PANTHER" id="PTHR11533:SF174">
    <property type="entry name" value="PUROMYCIN-SENSITIVE AMINOPEPTIDASE-RELATED"/>
    <property type="match status" value="1"/>
</dbReference>
<dbReference type="RefSeq" id="WP_012792832.1">
    <property type="nucleotide sequence ID" value="NC_013132.1"/>
</dbReference>
<feature type="transmembrane region" description="Helical" evidence="1">
    <location>
        <begin position="516"/>
        <end position="537"/>
    </location>
</feature>
<dbReference type="GO" id="GO:0016020">
    <property type="term" value="C:membrane"/>
    <property type="evidence" value="ECO:0007669"/>
    <property type="project" value="TreeGrafter"/>
</dbReference>
<keyword evidence="3" id="KW-0031">Aminopeptidase</keyword>
<keyword evidence="1" id="KW-1133">Transmembrane helix</keyword>
<dbReference type="EMBL" id="CP001699">
    <property type="protein sequence ID" value="ACU62664.1"/>
    <property type="molecule type" value="Genomic_DNA"/>
</dbReference>
<feature type="transmembrane region" description="Helical" evidence="1">
    <location>
        <begin position="176"/>
        <end position="195"/>
    </location>
</feature>
<dbReference type="GO" id="GO:0042277">
    <property type="term" value="F:peptide binding"/>
    <property type="evidence" value="ECO:0007669"/>
    <property type="project" value="TreeGrafter"/>
</dbReference>
<feature type="transmembrane region" description="Helical" evidence="1">
    <location>
        <begin position="475"/>
        <end position="496"/>
    </location>
</feature>
<dbReference type="SUPFAM" id="SSF55486">
    <property type="entry name" value="Metalloproteases ('zincins'), catalytic domain"/>
    <property type="match status" value="1"/>
</dbReference>
<dbReference type="GO" id="GO:0008270">
    <property type="term" value="F:zinc ion binding"/>
    <property type="evidence" value="ECO:0007669"/>
    <property type="project" value="InterPro"/>
</dbReference>
<accession>A0A979G803</accession>
<feature type="transmembrane region" description="Helical" evidence="1">
    <location>
        <begin position="401"/>
        <end position="425"/>
    </location>
</feature>
<evidence type="ECO:0000313" key="3">
    <source>
        <dbReference type="EMBL" id="ACU62664.1"/>
    </source>
</evidence>
<proteinExistence type="predicted"/>
<reference evidence="3 4" key="2">
    <citation type="journal article" date="2010" name="Stand. Genomic Sci.">
        <title>Complete genome sequence of Chitinophaga pinensis type strain (UQM 2034).</title>
        <authorList>
            <person name="Glavina Del Rio T."/>
            <person name="Abt B."/>
            <person name="Spring S."/>
            <person name="Lapidus A."/>
            <person name="Nolan M."/>
            <person name="Tice H."/>
            <person name="Copeland A."/>
            <person name="Cheng J.F."/>
            <person name="Chen F."/>
            <person name="Bruce D."/>
            <person name="Goodwin L."/>
            <person name="Pitluck S."/>
            <person name="Ivanova N."/>
            <person name="Mavromatis K."/>
            <person name="Mikhailova N."/>
            <person name="Pati A."/>
            <person name="Chen A."/>
            <person name="Palaniappan K."/>
            <person name="Land M."/>
            <person name="Hauser L."/>
            <person name="Chang Y.J."/>
            <person name="Jeffries C.D."/>
            <person name="Chain P."/>
            <person name="Saunders E."/>
            <person name="Detter J.C."/>
            <person name="Brettin T."/>
            <person name="Rohde M."/>
            <person name="Goker M."/>
            <person name="Bristow J."/>
            <person name="Eisen J.A."/>
            <person name="Markowitz V."/>
            <person name="Hugenholtz P."/>
            <person name="Kyrpides N.C."/>
            <person name="Klenk H.P."/>
            <person name="Lucas S."/>
        </authorList>
    </citation>
    <scope>NUCLEOTIDE SEQUENCE [LARGE SCALE GENOMIC DNA]</scope>
    <source>
        <strain evidence="4">ATCC 43595 / DSM 2588 / LMG 13176 / NBRC 15968 / NCIMB 11800 / UQM 2034</strain>
    </source>
</reference>
<dbReference type="InterPro" id="IPR014782">
    <property type="entry name" value="Peptidase_M1_dom"/>
</dbReference>
<feature type="transmembrane region" description="Helical" evidence="1">
    <location>
        <begin position="247"/>
        <end position="266"/>
    </location>
</feature>
<dbReference type="KEGG" id="cpi:Cpin_5233"/>
<keyword evidence="1" id="KW-0472">Membrane</keyword>
<dbReference type="GO" id="GO:0070006">
    <property type="term" value="F:metalloaminopeptidase activity"/>
    <property type="evidence" value="ECO:0007669"/>
    <property type="project" value="TreeGrafter"/>
</dbReference>
<dbReference type="Gene3D" id="1.10.390.10">
    <property type="entry name" value="Neutral Protease Domain 2"/>
    <property type="match status" value="1"/>
</dbReference>
<feature type="transmembrane region" description="Helical" evidence="1">
    <location>
        <begin position="143"/>
        <end position="164"/>
    </location>
</feature>
<name>A0A979G803_CHIPD</name>
<evidence type="ECO:0000313" key="4">
    <source>
        <dbReference type="Proteomes" id="UP000002215"/>
    </source>
</evidence>